<dbReference type="InterPro" id="IPR017896">
    <property type="entry name" value="4Fe4S_Fe-S-bd"/>
</dbReference>
<dbReference type="Gene3D" id="3.30.70.20">
    <property type="match status" value="1"/>
</dbReference>
<evidence type="ECO:0000313" key="6">
    <source>
        <dbReference type="EMBL" id="GAH47295.1"/>
    </source>
</evidence>
<feature type="domain" description="4Fe-4S ferredoxin-type" evidence="5">
    <location>
        <begin position="280"/>
        <end position="309"/>
    </location>
</feature>
<dbReference type="EMBL" id="BARU01006453">
    <property type="protein sequence ID" value="GAH47295.1"/>
    <property type="molecule type" value="Genomic_DNA"/>
</dbReference>
<evidence type="ECO:0000256" key="4">
    <source>
        <dbReference type="ARBA" id="ARBA00023014"/>
    </source>
</evidence>
<dbReference type="GO" id="GO:0046872">
    <property type="term" value="F:metal ion binding"/>
    <property type="evidence" value="ECO:0007669"/>
    <property type="project" value="UniProtKB-KW"/>
</dbReference>
<evidence type="ECO:0000256" key="2">
    <source>
        <dbReference type="ARBA" id="ARBA00022723"/>
    </source>
</evidence>
<evidence type="ECO:0000256" key="3">
    <source>
        <dbReference type="ARBA" id="ARBA00023004"/>
    </source>
</evidence>
<proteinExistence type="predicted"/>
<dbReference type="PROSITE" id="PS00198">
    <property type="entry name" value="4FE4S_FER_1"/>
    <property type="match status" value="1"/>
</dbReference>
<comment type="caution">
    <text evidence="6">The sequence shown here is derived from an EMBL/GenBank/DDBJ whole genome shotgun (WGS) entry which is preliminary data.</text>
</comment>
<accession>X1GQZ4</accession>
<feature type="non-terminal residue" evidence="6">
    <location>
        <position position="356"/>
    </location>
</feature>
<dbReference type="PANTHER" id="PTHR24960">
    <property type="entry name" value="PHOTOSYSTEM I IRON-SULFUR CENTER-RELATED"/>
    <property type="match status" value="1"/>
</dbReference>
<dbReference type="GO" id="GO:0051539">
    <property type="term" value="F:4 iron, 4 sulfur cluster binding"/>
    <property type="evidence" value="ECO:0007669"/>
    <property type="project" value="UniProtKB-KW"/>
</dbReference>
<keyword evidence="2" id="KW-0479">Metal-binding</keyword>
<feature type="domain" description="4Fe-4S ferredoxin-type" evidence="5">
    <location>
        <begin position="312"/>
        <end position="338"/>
    </location>
</feature>
<gene>
    <name evidence="6" type="ORF">S03H2_12701</name>
</gene>
<dbReference type="PROSITE" id="PS51379">
    <property type="entry name" value="4FE4S_FER_2"/>
    <property type="match status" value="2"/>
</dbReference>
<dbReference type="SUPFAM" id="SSF54862">
    <property type="entry name" value="4Fe-4S ferredoxins"/>
    <property type="match status" value="1"/>
</dbReference>
<evidence type="ECO:0000259" key="5">
    <source>
        <dbReference type="PROSITE" id="PS51379"/>
    </source>
</evidence>
<sequence>MQSKVNLESAYENLREHLDKYPIGFPTSKTGAGIRILKHLFEPKEAVIATMLTDKFEPLEKIYERSKLDMNISELKEKLDTMASKGAIHYKIVDGERHYANAYLVIGMYEYQVNRLTPEFLEDMSEYADNEFSIELFGTKISQFRTVPVEKSVTAEHSLPTYEELEKIVNNSPGPYVLIECICRKAHKMGDETCKVTSRKETCFGMGEMADLYINEGWGREVTRQEALETLRMNQEEGLVFQAENIIDPKFICSCCGCCCGIFTHLKEFPKTVDFFSTNYYAQINADACVGCGTCIDACQIDAIKMKNDISKVNKRRCIGCGNCVPLCPEQAIQLIKKDKVEIPPDTEDEQGRIQA</sequence>
<keyword evidence="1" id="KW-0004">4Fe-4S</keyword>
<name>X1GQZ4_9ZZZZ</name>
<organism evidence="6">
    <name type="scientific">marine sediment metagenome</name>
    <dbReference type="NCBI Taxonomy" id="412755"/>
    <lineage>
        <taxon>unclassified sequences</taxon>
        <taxon>metagenomes</taxon>
        <taxon>ecological metagenomes</taxon>
    </lineage>
</organism>
<dbReference type="AlphaFoldDB" id="X1GQZ4"/>
<dbReference type="InterPro" id="IPR050157">
    <property type="entry name" value="PSI_iron-sulfur_center"/>
</dbReference>
<dbReference type="PANTHER" id="PTHR24960:SF79">
    <property type="entry name" value="PHOTOSYSTEM I IRON-SULFUR CENTER"/>
    <property type="match status" value="1"/>
</dbReference>
<evidence type="ECO:0000256" key="1">
    <source>
        <dbReference type="ARBA" id="ARBA00022485"/>
    </source>
</evidence>
<keyword evidence="4" id="KW-0411">Iron-sulfur</keyword>
<dbReference type="Pfam" id="PF14697">
    <property type="entry name" value="Fer4_21"/>
    <property type="match status" value="1"/>
</dbReference>
<dbReference type="InterPro" id="IPR017900">
    <property type="entry name" value="4Fe4S_Fe_S_CS"/>
</dbReference>
<protein>
    <recommendedName>
        <fullName evidence="5">4Fe-4S ferredoxin-type domain-containing protein</fullName>
    </recommendedName>
</protein>
<keyword evidence="3" id="KW-0408">Iron</keyword>
<reference evidence="6" key="1">
    <citation type="journal article" date="2014" name="Front. Microbiol.">
        <title>High frequency of phylogenetically diverse reductive dehalogenase-homologous genes in deep subseafloor sedimentary metagenomes.</title>
        <authorList>
            <person name="Kawai M."/>
            <person name="Futagami T."/>
            <person name="Toyoda A."/>
            <person name="Takaki Y."/>
            <person name="Nishi S."/>
            <person name="Hori S."/>
            <person name="Arai W."/>
            <person name="Tsubouchi T."/>
            <person name="Morono Y."/>
            <person name="Uchiyama I."/>
            <person name="Ito T."/>
            <person name="Fujiyama A."/>
            <person name="Inagaki F."/>
            <person name="Takami H."/>
        </authorList>
    </citation>
    <scope>NUCLEOTIDE SEQUENCE</scope>
    <source>
        <strain evidence="6">Expedition CK06-06</strain>
    </source>
</reference>